<name>A0A8S5MMI3_9CAUD</name>
<dbReference type="EMBL" id="BK014938">
    <property type="protein sequence ID" value="DAD83486.1"/>
    <property type="molecule type" value="Genomic_DNA"/>
</dbReference>
<reference evidence="1" key="1">
    <citation type="journal article" date="2021" name="Proc. Natl. Acad. Sci. U.S.A.">
        <title>A Catalog of Tens of Thousands of Viruses from Human Metagenomes Reveals Hidden Associations with Chronic Diseases.</title>
        <authorList>
            <person name="Tisza M.J."/>
            <person name="Buck C.B."/>
        </authorList>
    </citation>
    <scope>NUCLEOTIDE SEQUENCE</scope>
    <source>
        <strain evidence="1">Ctxc31</strain>
    </source>
</reference>
<sequence length="194" mass="21187">MRLYRFIDTDKKIDATVVTDGSCDQKRVFITEMRGIVPAGGLAVNEDEQAGSDALLALGFNWHVGHAVMHEELVAFAENNGLTLEINPQGLNELVAVNAEWNGDDECVLKITTTLPTVKDVNIHFPNSVNLNESVGRYGVIRGDRKDLAASLNKKESILTFSLEDLGLDAKEDLNIVVTAESGIQKFEVTAEMA</sequence>
<evidence type="ECO:0000313" key="1">
    <source>
        <dbReference type="EMBL" id="DAD83486.1"/>
    </source>
</evidence>
<protein>
    <submittedName>
        <fullName evidence="1">Uncharacterized protein</fullName>
    </submittedName>
</protein>
<proteinExistence type="predicted"/>
<accession>A0A8S5MMI3</accession>
<organism evidence="1">
    <name type="scientific">Siphoviridae sp. ctxc31</name>
    <dbReference type="NCBI Taxonomy" id="2826520"/>
    <lineage>
        <taxon>Viruses</taxon>
        <taxon>Duplodnaviria</taxon>
        <taxon>Heunggongvirae</taxon>
        <taxon>Uroviricota</taxon>
        <taxon>Caudoviricetes</taxon>
    </lineage>
</organism>